<dbReference type="Ensembl" id="ENSSDAT00000013637.1">
    <property type="protein sequence ID" value="ENSSDAP00000012058.1"/>
    <property type="gene ID" value="ENSSDAG00000009286.1"/>
</dbReference>
<evidence type="ECO:0000256" key="1">
    <source>
        <dbReference type="SAM" id="Coils"/>
    </source>
</evidence>
<feature type="compositionally biased region" description="Gly residues" evidence="2">
    <location>
        <begin position="321"/>
        <end position="333"/>
    </location>
</feature>
<feature type="coiled-coil region" evidence="1">
    <location>
        <begin position="431"/>
        <end position="512"/>
    </location>
</feature>
<dbReference type="AlphaFoldDB" id="A0A8C9PSX5"/>
<feature type="region of interest" description="Disordered" evidence="2">
    <location>
        <begin position="40"/>
        <end position="89"/>
    </location>
</feature>
<feature type="region of interest" description="Disordered" evidence="2">
    <location>
        <begin position="234"/>
        <end position="276"/>
    </location>
</feature>
<dbReference type="Proteomes" id="UP000694422">
    <property type="component" value="Unplaced"/>
</dbReference>
<dbReference type="InterPro" id="IPR026081">
    <property type="entry name" value="DISC1"/>
</dbReference>
<protein>
    <submittedName>
        <fullName evidence="3">DISC1 scaffold protein</fullName>
    </submittedName>
</protein>
<feature type="region of interest" description="Disordered" evidence="2">
    <location>
        <begin position="307"/>
        <end position="334"/>
    </location>
</feature>
<dbReference type="PANTHER" id="PTHR14332">
    <property type="entry name" value="DISRUPTED IN SCHIZOPHRENIA 1 PROTEIN"/>
    <property type="match status" value="1"/>
</dbReference>
<reference evidence="3" key="2">
    <citation type="submission" date="2025-09" db="UniProtKB">
        <authorList>
            <consortium name="Ensembl"/>
        </authorList>
    </citation>
    <scope>IDENTIFICATION</scope>
</reference>
<evidence type="ECO:0000256" key="2">
    <source>
        <dbReference type="SAM" id="MobiDB-lite"/>
    </source>
</evidence>
<organism evidence="3 4">
    <name type="scientific">Spermophilus dauricus</name>
    <name type="common">Daurian ground squirrel</name>
    <dbReference type="NCBI Taxonomy" id="99837"/>
    <lineage>
        <taxon>Eukaryota</taxon>
        <taxon>Metazoa</taxon>
        <taxon>Chordata</taxon>
        <taxon>Craniata</taxon>
        <taxon>Vertebrata</taxon>
        <taxon>Euteleostomi</taxon>
        <taxon>Mammalia</taxon>
        <taxon>Eutheria</taxon>
        <taxon>Euarchontoglires</taxon>
        <taxon>Glires</taxon>
        <taxon>Rodentia</taxon>
        <taxon>Sciuromorpha</taxon>
        <taxon>Sciuridae</taxon>
        <taxon>Xerinae</taxon>
        <taxon>Marmotini</taxon>
        <taxon>Spermophilus</taxon>
    </lineage>
</organism>
<feature type="region of interest" description="Disordered" evidence="2">
    <location>
        <begin position="1"/>
        <end position="22"/>
    </location>
</feature>
<accession>A0A8C9PSX5</accession>
<keyword evidence="4" id="KW-1185">Reference proteome</keyword>
<evidence type="ECO:0000313" key="3">
    <source>
        <dbReference type="Ensembl" id="ENSSDAP00000012058.1"/>
    </source>
</evidence>
<dbReference type="GO" id="GO:0045111">
    <property type="term" value="C:intermediate filament cytoskeleton"/>
    <property type="evidence" value="ECO:0007669"/>
    <property type="project" value="TreeGrafter"/>
</dbReference>
<dbReference type="GO" id="GO:0001764">
    <property type="term" value="P:neuron migration"/>
    <property type="evidence" value="ECO:0007669"/>
    <property type="project" value="TreeGrafter"/>
</dbReference>
<sequence length="770" mass="81578">MKVLTFQGRPGSAGDSSCVHTGNRDCSPPAVSLRRRRLARRPGYMRSTAGPGIRSPAVGTPFQDLGGAGSKELHHSASRARQCSLDQSSQEREPLLGSCVPNSSETPAVASVGHWSLAQTSAGGSPVGFGIQPKAGTGLPAILTRLHGPEDAWGQQVSLSMDSSAAPGASQNPTLCAGARGAGASRGLAPVEGRGSSCSLGSGPAAPHALPSSCENFTSSFSFIRLSLGSAGERGEAEGCLPSREAETTHQSPQEMGVRATSPDGPHEDPHSLPQPFCLTAARGLAELAQVSGRSSGLECGVLSSLDRDTGSSSSLDPSLAGGGGDEGSGSGDTHGWDALLRRWEPLLQDSLLSTRKQLEVTSLRVKLQKLQEAAIEDDDFDKAELLKQRLEDLERESGGLHLRLPSRQPALRSFLGHLAVQAQAILQVAAQHLQERIKSLNLSLKEVTTEVCTNGSLCSRLRRRVSHLETQLPALREAKALAISGGHFCTAKDLAEEIRSLGREREGLEALLGKLLGLSSRSTGKLGRLREDQDRLCRELAQASVKEKTVKYMEVLEGNLCSCECPLLQKVWVADLEVCRLLLQSLKLQEAGGSLCAEDEGPRDGLSWAHSEDKGKALALKSLWPTHDLFFFSGQESYILSAELEEQCEAIGRKLLDMEDALHTAMHSHNGELIHILGELQMVKEALQAMILSLQTATEEVGGGEAAASCPAAGVLEAQPEGRGWEEAGHPIIRVDSGSCSRSLTDVPGTVVETQSLGVTQRGGGRPFS</sequence>
<proteinExistence type="predicted"/>
<keyword evidence="1" id="KW-0175">Coiled coil</keyword>
<evidence type="ECO:0000313" key="4">
    <source>
        <dbReference type="Proteomes" id="UP000694422"/>
    </source>
</evidence>
<dbReference type="GO" id="GO:0005874">
    <property type="term" value="C:microtubule"/>
    <property type="evidence" value="ECO:0007669"/>
    <property type="project" value="TreeGrafter"/>
</dbReference>
<reference evidence="3" key="1">
    <citation type="submission" date="2025-08" db="UniProtKB">
        <authorList>
            <consortium name="Ensembl"/>
        </authorList>
    </citation>
    <scope>IDENTIFICATION</scope>
</reference>
<dbReference type="GO" id="GO:0060271">
    <property type="term" value="P:cilium assembly"/>
    <property type="evidence" value="ECO:0007669"/>
    <property type="project" value="TreeGrafter"/>
</dbReference>
<feature type="compositionally biased region" description="Polar residues" evidence="2">
    <location>
        <begin position="79"/>
        <end position="88"/>
    </location>
</feature>
<dbReference type="PANTHER" id="PTHR14332:SF3">
    <property type="entry name" value="DISRUPTED IN SCHIZOPHRENIA 1 PROTEIN"/>
    <property type="match status" value="1"/>
</dbReference>
<feature type="coiled-coil region" evidence="1">
    <location>
        <begin position="377"/>
        <end position="404"/>
    </location>
</feature>
<name>A0A8C9PSX5_SPEDA</name>
<dbReference type="GO" id="GO:0005815">
    <property type="term" value="C:microtubule organizing center"/>
    <property type="evidence" value="ECO:0007669"/>
    <property type="project" value="TreeGrafter"/>
</dbReference>
<feature type="region of interest" description="Disordered" evidence="2">
    <location>
        <begin position="182"/>
        <end position="205"/>
    </location>
</feature>